<proteinExistence type="predicted"/>
<feature type="region of interest" description="Disordered" evidence="1">
    <location>
        <begin position="1"/>
        <end position="69"/>
    </location>
</feature>
<accession>A0A9Y1FKJ1</accession>
<reference evidence="2" key="1">
    <citation type="journal article" date="2022" name="Nat. Microbiol.">
        <title>Unique mobile elements and scalable gene flow at the prokaryote-eukaryote boundary revealed by circularized Asgard archaea genomes.</title>
        <authorList>
            <person name="Wu F."/>
            <person name="Speth D.R."/>
            <person name="Philosof A."/>
            <person name="Cremiere A."/>
            <person name="Narayanan A."/>
            <person name="Barco R.A."/>
            <person name="Connon S.A."/>
            <person name="Amend J.P."/>
            <person name="Antoshechkin I.A."/>
            <person name="Orphan V.J."/>
        </authorList>
    </citation>
    <scope>NUCLEOTIDE SEQUENCE</scope>
    <source>
        <strain evidence="2">PM71</strain>
    </source>
</reference>
<dbReference type="EMBL" id="CP084166">
    <property type="protein sequence ID" value="UJG39914.1"/>
    <property type="molecule type" value="Genomic_DNA"/>
</dbReference>
<sequence>MEKEKEKEHTTRCCKNKVEARKKKKSNKKVAVGEQKVGSPPREKREKGEKKRKRNKRKRWKKIEEIKKS</sequence>
<dbReference type="AlphaFoldDB" id="A0A9Y1FKJ1"/>
<protein>
    <submittedName>
        <fullName evidence="2">Uncharacterized protein</fullName>
    </submittedName>
</protein>
<name>A0A9Y1FKJ1_9ARCH</name>
<feature type="compositionally biased region" description="Basic and acidic residues" evidence="1">
    <location>
        <begin position="1"/>
        <end position="19"/>
    </location>
</feature>
<dbReference type="Proteomes" id="UP001201020">
    <property type="component" value="Chromosome"/>
</dbReference>
<evidence type="ECO:0000313" key="2">
    <source>
        <dbReference type="EMBL" id="UJG39914.1"/>
    </source>
</evidence>
<organism evidence="2">
    <name type="scientific">Candidatus Heimdallarchaeum aukensis</name>
    <dbReference type="NCBI Taxonomy" id="2876573"/>
    <lineage>
        <taxon>Archaea</taxon>
        <taxon>Promethearchaeati</taxon>
        <taxon>Candidatus Heimdallarchaeota</taxon>
        <taxon>Candidatus Heimdallarchaeia (ex Rinke et al. 2021) (nom. nud.)</taxon>
        <taxon>Candidatus Heimdallarchaeales</taxon>
        <taxon>Candidatus Heimdallarchaeaceae</taxon>
        <taxon>Candidatus Heimdallarchaeum</taxon>
    </lineage>
</organism>
<gene>
    <name evidence="2" type="ORF">K9W45_08655</name>
</gene>
<feature type="compositionally biased region" description="Basic residues" evidence="1">
    <location>
        <begin position="50"/>
        <end position="61"/>
    </location>
</feature>
<evidence type="ECO:0000256" key="1">
    <source>
        <dbReference type="SAM" id="MobiDB-lite"/>
    </source>
</evidence>